<comment type="subcellular location">
    <subcellularLocation>
        <location evidence="1">Membrane</location>
        <topology evidence="1">Multi-pass membrane protein</topology>
    </subcellularLocation>
</comment>
<feature type="compositionally biased region" description="Low complexity" evidence="5">
    <location>
        <begin position="377"/>
        <end position="393"/>
    </location>
</feature>
<keyword evidence="9" id="KW-1185">Reference proteome</keyword>
<dbReference type="OrthoDB" id="100006at2759"/>
<dbReference type="PANTHER" id="PTHR23112">
    <property type="entry name" value="G PROTEIN-COUPLED RECEPTOR 157-RELATED"/>
    <property type="match status" value="1"/>
</dbReference>
<organism evidence="8 9">
    <name type="scientific">Exidia glandulosa HHB12029</name>
    <dbReference type="NCBI Taxonomy" id="1314781"/>
    <lineage>
        <taxon>Eukaryota</taxon>
        <taxon>Fungi</taxon>
        <taxon>Dikarya</taxon>
        <taxon>Basidiomycota</taxon>
        <taxon>Agaricomycotina</taxon>
        <taxon>Agaricomycetes</taxon>
        <taxon>Auriculariales</taxon>
        <taxon>Exidiaceae</taxon>
        <taxon>Exidia</taxon>
    </lineage>
</organism>
<sequence>MSVATAMNDQVLERWTSSRSLDDTSRAVAVFTACVAALSALLVLALLMHILTVGLLPYIRRGSKYSAEGERAFLWRPIGALVTSLLLCNLLQAASGLFQCVWAREGRVHTGSLCTAQAVLILSGDVGVSLFNMLVAVHTFTTVCLHKTWSNLALSMFISFTWTLMIVITLLGPYALETPERGPFYGISNTWCFINNNYSLDRLYLQYIPMVAATVVILVLYVLVFLTIRGTISICGWSVHLTPPNTPTVFGGAFGEIKVHIPSPELATTANRMLWYPAAYIIVILPLLVARICAQRKEHVPKWVWNMALVFLYLTGLVNVVIYTSTRRALSPIHWPRRFSATSTSKLRQGSTDPHLTCKNTSFDPPVFADPFAQTRSHSPYDPSRTSSSSPAPSHDHDRLDPSRQSELEGTLSRPPHDSDIV</sequence>
<dbReference type="Gene3D" id="1.20.1070.10">
    <property type="entry name" value="Rhodopsin 7-helix transmembrane proteins"/>
    <property type="match status" value="1"/>
</dbReference>
<feature type="region of interest" description="Disordered" evidence="5">
    <location>
        <begin position="374"/>
        <end position="422"/>
    </location>
</feature>
<reference evidence="8 9" key="1">
    <citation type="journal article" date="2016" name="Mol. Biol. Evol.">
        <title>Comparative Genomics of Early-Diverging Mushroom-Forming Fungi Provides Insights into the Origins of Lignocellulose Decay Capabilities.</title>
        <authorList>
            <person name="Nagy L.G."/>
            <person name="Riley R."/>
            <person name="Tritt A."/>
            <person name="Adam C."/>
            <person name="Daum C."/>
            <person name="Floudas D."/>
            <person name="Sun H."/>
            <person name="Yadav J.S."/>
            <person name="Pangilinan J."/>
            <person name="Larsson K.H."/>
            <person name="Matsuura K."/>
            <person name="Barry K."/>
            <person name="Labutti K."/>
            <person name="Kuo R."/>
            <person name="Ohm R.A."/>
            <person name="Bhattacharya S.S."/>
            <person name="Shirouzu T."/>
            <person name="Yoshinaga Y."/>
            <person name="Martin F.M."/>
            <person name="Grigoriev I.V."/>
            <person name="Hibbett D.S."/>
        </authorList>
    </citation>
    <scope>NUCLEOTIDE SEQUENCE [LARGE SCALE GENOMIC DNA]</scope>
    <source>
        <strain evidence="8 9">HHB12029</strain>
    </source>
</reference>
<dbReference type="Proteomes" id="UP000077266">
    <property type="component" value="Unassembled WGS sequence"/>
</dbReference>
<gene>
    <name evidence="8" type="ORF">EXIGLDRAFT_758683</name>
</gene>
<dbReference type="AlphaFoldDB" id="A0A165R240"/>
<evidence type="ECO:0000256" key="4">
    <source>
        <dbReference type="ARBA" id="ARBA00023136"/>
    </source>
</evidence>
<proteinExistence type="predicted"/>
<dbReference type="GO" id="GO:0005886">
    <property type="term" value="C:plasma membrane"/>
    <property type="evidence" value="ECO:0007669"/>
    <property type="project" value="TreeGrafter"/>
</dbReference>
<feature type="transmembrane region" description="Helical" evidence="6">
    <location>
        <begin position="78"/>
        <end position="98"/>
    </location>
</feature>
<feature type="compositionally biased region" description="Basic and acidic residues" evidence="5">
    <location>
        <begin position="394"/>
        <end position="407"/>
    </location>
</feature>
<evidence type="ECO:0000256" key="6">
    <source>
        <dbReference type="SAM" id="Phobius"/>
    </source>
</evidence>
<keyword evidence="4 6" id="KW-0472">Membrane</keyword>
<dbReference type="EMBL" id="KV425882">
    <property type="protein sequence ID" value="KZW04391.1"/>
    <property type="molecule type" value="Genomic_DNA"/>
</dbReference>
<feature type="transmembrane region" description="Helical" evidence="6">
    <location>
        <begin position="273"/>
        <end position="292"/>
    </location>
</feature>
<dbReference type="SUPFAM" id="SSF81321">
    <property type="entry name" value="Family A G protein-coupled receptor-like"/>
    <property type="match status" value="1"/>
</dbReference>
<name>A0A165R240_EXIGL</name>
<keyword evidence="3 6" id="KW-1133">Transmembrane helix</keyword>
<feature type="transmembrane region" description="Helical" evidence="6">
    <location>
        <begin position="27"/>
        <end position="58"/>
    </location>
</feature>
<dbReference type="Pfam" id="PF11970">
    <property type="entry name" value="GPR_Gpa2_C"/>
    <property type="match status" value="1"/>
</dbReference>
<dbReference type="PANTHER" id="PTHR23112:SF37">
    <property type="entry name" value="G PROTEIN-COUPLED RECEPTOR GPR1"/>
    <property type="match status" value="1"/>
</dbReference>
<dbReference type="GO" id="GO:0007189">
    <property type="term" value="P:adenylate cyclase-activating G protein-coupled receptor signaling pathway"/>
    <property type="evidence" value="ECO:0007669"/>
    <property type="project" value="TreeGrafter"/>
</dbReference>
<evidence type="ECO:0000313" key="8">
    <source>
        <dbReference type="EMBL" id="KZW04391.1"/>
    </source>
</evidence>
<evidence type="ECO:0000256" key="2">
    <source>
        <dbReference type="ARBA" id="ARBA00022692"/>
    </source>
</evidence>
<evidence type="ECO:0000259" key="7">
    <source>
        <dbReference type="Pfam" id="PF11970"/>
    </source>
</evidence>
<evidence type="ECO:0000256" key="1">
    <source>
        <dbReference type="ARBA" id="ARBA00004141"/>
    </source>
</evidence>
<feature type="domain" description="G protein-coupled receptor GPR1/2/3 C-terminal" evidence="7">
    <location>
        <begin position="271"/>
        <end position="329"/>
    </location>
</feature>
<accession>A0A165R240</accession>
<feature type="transmembrane region" description="Helical" evidence="6">
    <location>
        <begin position="152"/>
        <end position="176"/>
    </location>
</feature>
<evidence type="ECO:0000256" key="3">
    <source>
        <dbReference type="ARBA" id="ARBA00022989"/>
    </source>
</evidence>
<feature type="transmembrane region" description="Helical" evidence="6">
    <location>
        <begin position="207"/>
        <end position="228"/>
    </location>
</feature>
<dbReference type="GO" id="GO:0004930">
    <property type="term" value="F:G protein-coupled receptor activity"/>
    <property type="evidence" value="ECO:0007669"/>
    <property type="project" value="TreeGrafter"/>
</dbReference>
<dbReference type="STRING" id="1314781.A0A165R240"/>
<feature type="transmembrane region" description="Helical" evidence="6">
    <location>
        <begin position="304"/>
        <end position="323"/>
    </location>
</feature>
<dbReference type="InterPro" id="IPR022596">
    <property type="entry name" value="GPR1/2/3_C"/>
</dbReference>
<evidence type="ECO:0000313" key="9">
    <source>
        <dbReference type="Proteomes" id="UP000077266"/>
    </source>
</evidence>
<feature type="transmembrane region" description="Helical" evidence="6">
    <location>
        <begin position="118"/>
        <end position="140"/>
    </location>
</feature>
<protein>
    <recommendedName>
        <fullName evidence="7">G protein-coupled receptor GPR1/2/3 C-terminal domain-containing protein</fullName>
    </recommendedName>
</protein>
<keyword evidence="2 6" id="KW-0812">Transmembrane</keyword>
<dbReference type="InParanoid" id="A0A165R240"/>
<evidence type="ECO:0000256" key="5">
    <source>
        <dbReference type="SAM" id="MobiDB-lite"/>
    </source>
</evidence>